<dbReference type="Proteomes" id="UP001303473">
    <property type="component" value="Unassembled WGS sequence"/>
</dbReference>
<keyword evidence="3" id="KW-1133">Transmembrane helix</keyword>
<feature type="transmembrane region" description="Helical" evidence="3">
    <location>
        <begin position="256"/>
        <end position="280"/>
    </location>
</feature>
<evidence type="ECO:0000256" key="1">
    <source>
        <dbReference type="SAM" id="Coils"/>
    </source>
</evidence>
<evidence type="ECO:0000256" key="3">
    <source>
        <dbReference type="SAM" id="Phobius"/>
    </source>
</evidence>
<evidence type="ECO:0000313" key="5">
    <source>
        <dbReference type="EMBL" id="KAK3933551.1"/>
    </source>
</evidence>
<dbReference type="Pfam" id="PF20237">
    <property type="entry name" value="DUF6594"/>
    <property type="match status" value="1"/>
</dbReference>
<organism evidence="5 6">
    <name type="scientific">Diplogelasinospora grovesii</name>
    <dbReference type="NCBI Taxonomy" id="303347"/>
    <lineage>
        <taxon>Eukaryota</taxon>
        <taxon>Fungi</taxon>
        <taxon>Dikarya</taxon>
        <taxon>Ascomycota</taxon>
        <taxon>Pezizomycotina</taxon>
        <taxon>Sordariomycetes</taxon>
        <taxon>Sordariomycetidae</taxon>
        <taxon>Sordariales</taxon>
        <taxon>Diplogelasinosporaceae</taxon>
        <taxon>Diplogelasinospora</taxon>
    </lineage>
</organism>
<evidence type="ECO:0000313" key="6">
    <source>
        <dbReference type="Proteomes" id="UP001303473"/>
    </source>
</evidence>
<feature type="region of interest" description="Disordered" evidence="2">
    <location>
        <begin position="1"/>
        <end position="54"/>
    </location>
</feature>
<sequence>MAPFATDLNNAEKCSAPQPVPQGSHPRVSSEMSRRRATDDQSTQESEQETTDCRKEAEKFMEAKCRVRDHEDKFESGWPRLAWTTEQTDNMHYVRGFFYSRLRLLIYKMGRVARLEAKLVEFDIEHNENLRNLTDDQKRDPGNPRNLDDQVRLLEDLNRELAEYDQIVKAYKEFRDFRPCSRSQFVNMLKHIIANEILEEEAYDVTMDAPDDFVYIAKPLPMVGELMHCNPIARKLLGNYRSSDGTYVVSRDRIELVLSLGYIVSVTILIVTPAGILYLGDLSKSQSFGVFVVSVLSWVWFWSLGWLR</sequence>
<dbReference type="EMBL" id="MU854140">
    <property type="protein sequence ID" value="KAK3933551.1"/>
    <property type="molecule type" value="Genomic_DNA"/>
</dbReference>
<keyword evidence="1" id="KW-0175">Coiled coil</keyword>
<dbReference type="AlphaFoldDB" id="A0AAN6MVD8"/>
<gene>
    <name evidence="5" type="ORF">QBC46DRAFT_433070</name>
</gene>
<keyword evidence="6" id="KW-1185">Reference proteome</keyword>
<dbReference type="InterPro" id="IPR046529">
    <property type="entry name" value="DUF6594"/>
</dbReference>
<name>A0AAN6MVD8_9PEZI</name>
<evidence type="ECO:0000256" key="2">
    <source>
        <dbReference type="SAM" id="MobiDB-lite"/>
    </source>
</evidence>
<comment type="caution">
    <text evidence="5">The sequence shown here is derived from an EMBL/GenBank/DDBJ whole genome shotgun (WGS) entry which is preliminary data.</text>
</comment>
<feature type="coiled-coil region" evidence="1">
    <location>
        <begin position="147"/>
        <end position="174"/>
    </location>
</feature>
<reference evidence="6" key="1">
    <citation type="journal article" date="2023" name="Mol. Phylogenet. Evol.">
        <title>Genome-scale phylogeny and comparative genomics of the fungal order Sordariales.</title>
        <authorList>
            <person name="Hensen N."/>
            <person name="Bonometti L."/>
            <person name="Westerberg I."/>
            <person name="Brannstrom I.O."/>
            <person name="Guillou S."/>
            <person name="Cros-Aarteil S."/>
            <person name="Calhoun S."/>
            <person name="Haridas S."/>
            <person name="Kuo A."/>
            <person name="Mondo S."/>
            <person name="Pangilinan J."/>
            <person name="Riley R."/>
            <person name="LaButti K."/>
            <person name="Andreopoulos B."/>
            <person name="Lipzen A."/>
            <person name="Chen C."/>
            <person name="Yan M."/>
            <person name="Daum C."/>
            <person name="Ng V."/>
            <person name="Clum A."/>
            <person name="Steindorff A."/>
            <person name="Ohm R.A."/>
            <person name="Martin F."/>
            <person name="Silar P."/>
            <person name="Natvig D.O."/>
            <person name="Lalanne C."/>
            <person name="Gautier V."/>
            <person name="Ament-Velasquez S.L."/>
            <person name="Kruys A."/>
            <person name="Hutchinson M.I."/>
            <person name="Powell A.J."/>
            <person name="Barry K."/>
            <person name="Miller A.N."/>
            <person name="Grigoriev I.V."/>
            <person name="Debuchy R."/>
            <person name="Gladieux P."/>
            <person name="Hiltunen Thoren M."/>
            <person name="Johannesson H."/>
        </authorList>
    </citation>
    <scope>NUCLEOTIDE SEQUENCE [LARGE SCALE GENOMIC DNA]</scope>
    <source>
        <strain evidence="6">CBS 340.73</strain>
    </source>
</reference>
<protein>
    <recommendedName>
        <fullName evidence="4">DUF6594 domain-containing protein</fullName>
    </recommendedName>
</protein>
<evidence type="ECO:0000259" key="4">
    <source>
        <dbReference type="Pfam" id="PF20237"/>
    </source>
</evidence>
<feature type="domain" description="DUF6594" evidence="4">
    <location>
        <begin position="78"/>
        <end position="296"/>
    </location>
</feature>
<proteinExistence type="predicted"/>
<keyword evidence="3" id="KW-0812">Transmembrane</keyword>
<accession>A0AAN6MVD8</accession>
<keyword evidence="3" id="KW-0472">Membrane</keyword>
<feature type="transmembrane region" description="Helical" evidence="3">
    <location>
        <begin position="286"/>
        <end position="307"/>
    </location>
</feature>